<organism evidence="1 2">
    <name type="scientific">Botryotinia fuckeliana (strain B05.10)</name>
    <name type="common">Noble rot fungus</name>
    <name type="synonym">Botrytis cinerea</name>
    <dbReference type="NCBI Taxonomy" id="332648"/>
    <lineage>
        <taxon>Eukaryota</taxon>
        <taxon>Fungi</taxon>
        <taxon>Dikarya</taxon>
        <taxon>Ascomycota</taxon>
        <taxon>Pezizomycotina</taxon>
        <taxon>Leotiomycetes</taxon>
        <taxon>Helotiales</taxon>
        <taxon>Sclerotiniaceae</taxon>
        <taxon>Botrytis</taxon>
    </lineage>
</organism>
<dbReference type="EMBL" id="CP009806">
    <property type="protein sequence ID" value="ATZ46684.1"/>
    <property type="molecule type" value="Genomic_DNA"/>
</dbReference>
<evidence type="ECO:0000313" key="1">
    <source>
        <dbReference type="EMBL" id="ATZ46684.1"/>
    </source>
</evidence>
<proteinExistence type="predicted"/>
<keyword evidence="2" id="KW-1185">Reference proteome</keyword>
<dbReference type="VEuPathDB" id="FungiDB:Bcin02g00650"/>
<dbReference type="AlphaFoldDB" id="A0A384J8M5"/>
<reference evidence="1 2" key="3">
    <citation type="journal article" date="2017" name="Mol. Plant Pathol.">
        <title>A gapless genome sequence of the fungus Botrytis cinerea.</title>
        <authorList>
            <person name="Van Kan J.A."/>
            <person name="Stassen J.H."/>
            <person name="Mosbach A."/>
            <person name="Van Der Lee T.A."/>
            <person name="Faino L."/>
            <person name="Farmer A.D."/>
            <person name="Papasotiriou D.G."/>
            <person name="Zhou S."/>
            <person name="Seidl M.F."/>
            <person name="Cottam E."/>
            <person name="Edel D."/>
            <person name="Hahn M."/>
            <person name="Schwartz D.C."/>
            <person name="Dietrich R.A."/>
            <person name="Widdison S."/>
            <person name="Scalliet G."/>
        </authorList>
    </citation>
    <scope>NUCLEOTIDE SEQUENCE [LARGE SCALE GENOMIC DNA]</scope>
    <source>
        <strain evidence="1 2">B05.10</strain>
    </source>
</reference>
<protein>
    <submittedName>
        <fullName evidence="1">Uncharacterized protein</fullName>
    </submittedName>
</protein>
<accession>A0A384J8M5</accession>
<dbReference type="OrthoDB" id="3517723at2759"/>
<reference evidence="1 2" key="1">
    <citation type="journal article" date="2011" name="PLoS Genet.">
        <title>Genomic analysis of the necrotrophic fungal pathogens Sclerotinia sclerotiorum and Botrytis cinerea.</title>
        <authorList>
            <person name="Amselem J."/>
            <person name="Cuomo C.A."/>
            <person name="van Kan J.A."/>
            <person name="Viaud M."/>
            <person name="Benito E.P."/>
            <person name="Couloux A."/>
            <person name="Coutinho P.M."/>
            <person name="de Vries R.P."/>
            <person name="Dyer P.S."/>
            <person name="Fillinger S."/>
            <person name="Fournier E."/>
            <person name="Gout L."/>
            <person name="Hahn M."/>
            <person name="Kohn L."/>
            <person name="Lapalu N."/>
            <person name="Plummer K.M."/>
            <person name="Pradier J.M."/>
            <person name="Quevillon E."/>
            <person name="Sharon A."/>
            <person name="Simon A."/>
            <person name="ten Have A."/>
            <person name="Tudzynski B."/>
            <person name="Tudzynski P."/>
            <person name="Wincker P."/>
            <person name="Andrew M."/>
            <person name="Anthouard V."/>
            <person name="Beever R.E."/>
            <person name="Beffa R."/>
            <person name="Benoit I."/>
            <person name="Bouzid O."/>
            <person name="Brault B."/>
            <person name="Chen Z."/>
            <person name="Choquer M."/>
            <person name="Collemare J."/>
            <person name="Cotton P."/>
            <person name="Danchin E.G."/>
            <person name="Da Silva C."/>
            <person name="Gautier A."/>
            <person name="Giraud C."/>
            <person name="Giraud T."/>
            <person name="Gonzalez C."/>
            <person name="Grossetete S."/>
            <person name="Guldener U."/>
            <person name="Henrissat B."/>
            <person name="Howlett B.J."/>
            <person name="Kodira C."/>
            <person name="Kretschmer M."/>
            <person name="Lappartient A."/>
            <person name="Leroch M."/>
            <person name="Levis C."/>
            <person name="Mauceli E."/>
            <person name="Neuveglise C."/>
            <person name="Oeser B."/>
            <person name="Pearson M."/>
            <person name="Poulain J."/>
            <person name="Poussereau N."/>
            <person name="Quesneville H."/>
            <person name="Rascle C."/>
            <person name="Schumacher J."/>
            <person name="Segurens B."/>
            <person name="Sexton A."/>
            <person name="Silva E."/>
            <person name="Sirven C."/>
            <person name="Soanes D.M."/>
            <person name="Talbot N.J."/>
            <person name="Templeton M."/>
            <person name="Yandava C."/>
            <person name="Yarden O."/>
            <person name="Zeng Q."/>
            <person name="Rollins J.A."/>
            <person name="Lebrun M.H."/>
            <person name="Dickman M."/>
        </authorList>
    </citation>
    <scope>NUCLEOTIDE SEQUENCE [LARGE SCALE GENOMIC DNA]</scope>
    <source>
        <strain evidence="1 2">B05.10</strain>
    </source>
</reference>
<dbReference type="GeneID" id="5436464"/>
<gene>
    <name evidence="1" type="ORF">BCIN_02g00650</name>
</gene>
<evidence type="ECO:0000313" key="2">
    <source>
        <dbReference type="Proteomes" id="UP000001798"/>
    </source>
</evidence>
<reference evidence="1 2" key="2">
    <citation type="journal article" date="2012" name="Eukaryot. Cell">
        <title>Genome update of Botrytis cinerea strains B05.10 and T4.</title>
        <authorList>
            <person name="Staats M."/>
            <person name="van Kan J.A."/>
        </authorList>
    </citation>
    <scope>NUCLEOTIDE SEQUENCE [LARGE SCALE GENOMIC DNA]</scope>
    <source>
        <strain evidence="1 2">B05.10</strain>
    </source>
</reference>
<dbReference type="Proteomes" id="UP000001798">
    <property type="component" value="Chromosome 2"/>
</dbReference>
<name>A0A384J8M5_BOTFB</name>
<sequence length="103" mass="12058">MGNGKWEVGIKIEIERLLAGESESIIKERKDSWERYHCRRGKHKTRSKSKLVLERPTELEVKTRDPFTRGRMGIHSISQHRALQMRLLSTESRNASFRTADHS</sequence>
<dbReference type="RefSeq" id="XP_024546834.1">
    <property type="nucleotide sequence ID" value="XM_024691064.1"/>
</dbReference>